<protein>
    <submittedName>
        <fullName evidence="2">Uncharacterized protein</fullName>
    </submittedName>
</protein>
<gene>
    <name evidence="1" type="ORF">OW255_18970</name>
    <name evidence="2" type="ORF">OW255_20755</name>
</gene>
<name>A0ABY7AB85_9FIRM</name>
<dbReference type="EMBL" id="CP113524">
    <property type="protein sequence ID" value="WAJ23940.1"/>
    <property type="molecule type" value="Genomic_DNA"/>
</dbReference>
<reference evidence="2" key="1">
    <citation type="submission" date="2022-11" db="EMBL/GenBank/DDBJ databases">
        <title>Lacrimispora xylanolytica sy1, complete genome.</title>
        <authorList>
            <person name="Choi S."/>
        </authorList>
    </citation>
    <scope>NUCLEOTIDE SEQUENCE</scope>
    <source>
        <strain evidence="2">Sy1</strain>
    </source>
</reference>
<dbReference type="RefSeq" id="WP_081752375.1">
    <property type="nucleotide sequence ID" value="NZ_CP113524.1"/>
</dbReference>
<sequence>MPDYLKKITRKSVLYRTDTFQWVEEKNETCVKECVNLIQQGSAVLYNWFLPVIRKFEYIELSND</sequence>
<evidence type="ECO:0000313" key="3">
    <source>
        <dbReference type="Proteomes" id="UP001163115"/>
    </source>
</evidence>
<organism evidence="2 3">
    <name type="scientific">Lacrimispora xylanolytica</name>
    <dbReference type="NCBI Taxonomy" id="29375"/>
    <lineage>
        <taxon>Bacteria</taxon>
        <taxon>Bacillati</taxon>
        <taxon>Bacillota</taxon>
        <taxon>Clostridia</taxon>
        <taxon>Lachnospirales</taxon>
        <taxon>Lachnospiraceae</taxon>
        <taxon>Lacrimispora</taxon>
    </lineage>
</organism>
<dbReference type="Proteomes" id="UP001163115">
    <property type="component" value="Chromosome"/>
</dbReference>
<dbReference type="EMBL" id="CP113524">
    <property type="protein sequence ID" value="WAJ23612.1"/>
    <property type="molecule type" value="Genomic_DNA"/>
</dbReference>
<evidence type="ECO:0000313" key="2">
    <source>
        <dbReference type="EMBL" id="WAJ23940.1"/>
    </source>
</evidence>
<proteinExistence type="predicted"/>
<keyword evidence="3" id="KW-1185">Reference proteome</keyword>
<accession>A0ABY7AB85</accession>
<evidence type="ECO:0000313" key="1">
    <source>
        <dbReference type="EMBL" id="WAJ23612.1"/>
    </source>
</evidence>